<dbReference type="GO" id="GO:0005525">
    <property type="term" value="F:GTP binding"/>
    <property type="evidence" value="ECO:0007669"/>
    <property type="project" value="UniProtKB-KW"/>
</dbReference>
<accession>A0A8H5HL55</accession>
<evidence type="ECO:0000256" key="5">
    <source>
        <dbReference type="SAM" id="MobiDB-lite"/>
    </source>
</evidence>
<proteinExistence type="predicted"/>
<evidence type="ECO:0000256" key="1">
    <source>
        <dbReference type="ARBA" id="ARBA00022741"/>
    </source>
</evidence>
<keyword evidence="2" id="KW-0342">GTP-binding</keyword>
<gene>
    <name evidence="7" type="ORF">D9615_001277</name>
</gene>
<keyword evidence="1" id="KW-0547">Nucleotide-binding</keyword>
<protein>
    <recommendedName>
        <fullName evidence="4">Guanine nucleotide-binding protein-like 1</fullName>
    </recommendedName>
</protein>
<feature type="domain" description="G" evidence="6">
    <location>
        <begin position="400"/>
        <end position="454"/>
    </location>
</feature>
<dbReference type="EMBL" id="JAACJP010000004">
    <property type="protein sequence ID" value="KAF5385091.1"/>
    <property type="molecule type" value="Genomic_DNA"/>
</dbReference>
<feature type="region of interest" description="Disordered" evidence="5">
    <location>
        <begin position="1"/>
        <end position="55"/>
    </location>
</feature>
<dbReference type="PANTHER" id="PTHR45709:SF3">
    <property type="entry name" value="GUANINE NUCLEOTIDE-BINDING PROTEIN-LIKE 1"/>
    <property type="match status" value="1"/>
</dbReference>
<evidence type="ECO:0000256" key="4">
    <source>
        <dbReference type="ARBA" id="ARBA00039902"/>
    </source>
</evidence>
<evidence type="ECO:0000313" key="8">
    <source>
        <dbReference type="Proteomes" id="UP000565441"/>
    </source>
</evidence>
<dbReference type="InterPro" id="IPR006073">
    <property type="entry name" value="GTP-bd"/>
</dbReference>
<evidence type="ECO:0000313" key="7">
    <source>
        <dbReference type="EMBL" id="KAF5385091.1"/>
    </source>
</evidence>
<evidence type="ECO:0000259" key="6">
    <source>
        <dbReference type="Pfam" id="PF01926"/>
    </source>
</evidence>
<feature type="compositionally biased region" description="Basic and acidic residues" evidence="5">
    <location>
        <begin position="378"/>
        <end position="393"/>
    </location>
</feature>
<feature type="region of interest" description="Disordered" evidence="5">
    <location>
        <begin position="606"/>
        <end position="675"/>
    </location>
</feature>
<feature type="compositionally biased region" description="Basic residues" evidence="5">
    <location>
        <begin position="1"/>
        <end position="12"/>
    </location>
</feature>
<name>A0A8H5HL55_9AGAR</name>
<feature type="compositionally biased region" description="Acidic residues" evidence="5">
    <location>
        <begin position="606"/>
        <end position="619"/>
    </location>
</feature>
<dbReference type="InterPro" id="IPR027417">
    <property type="entry name" value="P-loop_NTPase"/>
</dbReference>
<evidence type="ECO:0000256" key="2">
    <source>
        <dbReference type="ARBA" id="ARBA00023134"/>
    </source>
</evidence>
<dbReference type="OrthoDB" id="61815at2759"/>
<dbReference type="GO" id="GO:0003924">
    <property type="term" value="F:GTPase activity"/>
    <property type="evidence" value="ECO:0007669"/>
    <property type="project" value="InterPro"/>
</dbReference>
<evidence type="ECO:0000256" key="3">
    <source>
        <dbReference type="ARBA" id="ARBA00037770"/>
    </source>
</evidence>
<dbReference type="Pfam" id="PF01926">
    <property type="entry name" value="MMR_HSR1"/>
    <property type="match status" value="1"/>
</dbReference>
<dbReference type="PANTHER" id="PTHR45709">
    <property type="entry name" value="LARGE SUBUNIT GTPASE 1 HOMOLOG-RELATED"/>
    <property type="match status" value="1"/>
</dbReference>
<feature type="compositionally biased region" description="Acidic residues" evidence="5">
    <location>
        <begin position="663"/>
        <end position="675"/>
    </location>
</feature>
<feature type="compositionally biased region" description="Acidic residues" evidence="5">
    <location>
        <begin position="627"/>
        <end position="643"/>
    </location>
</feature>
<dbReference type="Gene3D" id="3.40.50.300">
    <property type="entry name" value="P-loop containing nucleotide triphosphate hydrolases"/>
    <property type="match status" value="1"/>
</dbReference>
<reference evidence="7 8" key="1">
    <citation type="journal article" date="2020" name="ISME J.">
        <title>Uncovering the hidden diversity of litter-decomposition mechanisms in mushroom-forming fungi.</title>
        <authorList>
            <person name="Floudas D."/>
            <person name="Bentzer J."/>
            <person name="Ahren D."/>
            <person name="Johansson T."/>
            <person name="Persson P."/>
            <person name="Tunlid A."/>
        </authorList>
    </citation>
    <scope>NUCLEOTIDE SEQUENCE [LARGE SCALE GENOMIC DNA]</scope>
    <source>
        <strain evidence="7 8">CBS 661.87</strain>
    </source>
</reference>
<feature type="region of interest" description="Disordered" evidence="5">
    <location>
        <begin position="368"/>
        <end position="393"/>
    </location>
</feature>
<feature type="compositionally biased region" description="Basic and acidic residues" evidence="5">
    <location>
        <begin position="13"/>
        <end position="27"/>
    </location>
</feature>
<comment type="function">
    <text evidence="3">Possible regulatory or functional link with the histocompatibility cluster.</text>
</comment>
<dbReference type="Proteomes" id="UP000565441">
    <property type="component" value="Unassembled WGS sequence"/>
</dbReference>
<organism evidence="7 8">
    <name type="scientific">Tricholomella constricta</name>
    <dbReference type="NCBI Taxonomy" id="117010"/>
    <lineage>
        <taxon>Eukaryota</taxon>
        <taxon>Fungi</taxon>
        <taxon>Dikarya</taxon>
        <taxon>Basidiomycota</taxon>
        <taxon>Agaricomycotina</taxon>
        <taxon>Agaricomycetes</taxon>
        <taxon>Agaricomycetidae</taxon>
        <taxon>Agaricales</taxon>
        <taxon>Tricholomatineae</taxon>
        <taxon>Lyophyllaceae</taxon>
        <taxon>Tricholomella</taxon>
    </lineage>
</organism>
<dbReference type="InterPro" id="IPR043358">
    <property type="entry name" value="GNL1-like"/>
</dbReference>
<comment type="caution">
    <text evidence="7">The sequence shown here is derived from an EMBL/GenBank/DDBJ whole genome shotgun (WGS) entry which is preliminary data.</text>
</comment>
<dbReference type="AlphaFoldDB" id="A0A8H5HL55"/>
<keyword evidence="8" id="KW-1185">Reference proteome</keyword>
<dbReference type="SUPFAM" id="SSF52540">
    <property type="entry name" value="P-loop containing nucleoside triphosphate hydrolases"/>
    <property type="match status" value="1"/>
</dbReference>
<sequence length="675" mass="75929">MPPRRKPTSSRQKKADIQLKRAIKRGDVQPPDPQKKIRRPKFRRGPTGNFIGSAADPARVTNVQAARRLQSTFVTLPPKFLEDTKFLASTLPLHRPIQNEIAVFSDSYSNAGNPNAPQLTCPRRPKWRFNMSKKEVEHNEEGVFKIWLEQMDGVVAAWQHDKGSNGDDRKNLLPEQQSAGPKEVLAMPRSPTYFERNLEVWRQLYVLIHPYPSPQFIKNALRWRVTEISQILLVLLDSRCPLLHFPPSLSAHLSDQKVILVLTKVDISGPVRAAAWVEYFHKRYPHLRVVQVESYTVKAEGVGHQGKTQYEPHLPESFRERLVANIREVHAEMLLPLEKVKHGPSWKPLVKQDIDWDAVLQARGSRVGSAVGGAAHPRPTDLDHDETAESRDDKEPEFLTIGLIGQPNVGKSSLLNALFGANRVRASKTPGKTKHFQTLFWTPDVRLVDCPGLVMPNFVPLEMQVLCGVLPISRVSAVPSCIHYASERIPIERIYKLTHPSLSLPSVPDRRTWREGMKPEPAEGKNPPVWTAMDILTTYANLKKWVTAKAGRPDIHRAGNAILRALAEGRIGWAFWPPGTDTKTIAAITEEPGTGLWIPCAIAVDEETEEDSETDEEEEARERAEMDSEEENTESDDDNNSDDGQERRPSGGVLAASRFDALAIDDVEEEDYNDT</sequence>